<dbReference type="InterPro" id="IPR050187">
    <property type="entry name" value="Lipid_Phosphate_FormReg"/>
</dbReference>
<gene>
    <name evidence="3" type="primary">LOC106178654</name>
</gene>
<dbReference type="GO" id="GO:0016020">
    <property type="term" value="C:membrane"/>
    <property type="evidence" value="ECO:0007669"/>
    <property type="project" value="GOC"/>
</dbReference>
<dbReference type="PROSITE" id="PS50146">
    <property type="entry name" value="DAGK"/>
    <property type="match status" value="1"/>
</dbReference>
<evidence type="ECO:0000259" key="1">
    <source>
        <dbReference type="PROSITE" id="PS50146"/>
    </source>
</evidence>
<sequence length="542" mass="61990">MEAADNVLLKTVLIHNKKNCLVTLFSTHICWGLMSCGADAIGQYLEPFYYQRHESVPIQEIIAITPEKIQHAQEKKQNASLGIELISLETRSFCLHVVKRVGGHRWRVRKVIFDCPDGQACGDWIDAVQSRLNSKEYGRPKHLLTFINPFGGKRKAVKIYEEKIEPLFYLAGIASEVIVTERANHAHDYILEEDLRHYDGIICVGGDGMFAELLNGLLRRTQQDAGIHDANQETKLVNPRLKLGVIPGGSTDAVVYTTCGINDPVTSALHIIIGETVGVDVCSIHQENQILRYCVSMLAYGYFGDVLIDSEKHRWMGPKRYDWSGFKRWCKKFVYEAEISYLECPDTRHHPRDGSRCFAGCEICNSIQHSEGESLYSDDKWQTFQGRFISFQSITMPCRCDLSPNGVSPSQHLSNGYTDLIIAKECSQVDFLRHMWRVKSKTTDQFDFDFVEVHRVKAFKFRPILEDGEDEENDDSNGRQRLRTRQLRASSWNCDGEVLTEGFIDVKVHHQLIKLFARNIEDERQLKTDFCETSCYSCSARR</sequence>
<keyword evidence="2" id="KW-1185">Reference proteome</keyword>
<dbReference type="Pfam" id="PF19280">
    <property type="entry name" value="CERK_C"/>
    <property type="match status" value="1"/>
</dbReference>
<dbReference type="RefSeq" id="XP_013417384.1">
    <property type="nucleotide sequence ID" value="XM_013561930.1"/>
</dbReference>
<feature type="domain" description="DAGKc" evidence="1">
    <location>
        <begin position="138"/>
        <end position="288"/>
    </location>
</feature>
<protein>
    <submittedName>
        <fullName evidence="3">Ceramide kinase isoform X2</fullName>
    </submittedName>
</protein>
<accession>A0A1S3K4N7</accession>
<dbReference type="OrthoDB" id="530923at2759"/>
<reference evidence="3" key="1">
    <citation type="submission" date="2025-08" db="UniProtKB">
        <authorList>
            <consortium name="RefSeq"/>
        </authorList>
    </citation>
    <scope>IDENTIFICATION</scope>
    <source>
        <tissue evidence="3">Gonads</tissue>
    </source>
</reference>
<name>A0A1S3K4N7_LINAN</name>
<dbReference type="Gene3D" id="2.60.200.40">
    <property type="match status" value="1"/>
</dbReference>
<dbReference type="SMART" id="SM00046">
    <property type="entry name" value="DAGKc"/>
    <property type="match status" value="1"/>
</dbReference>
<proteinExistence type="predicted"/>
<keyword evidence="3" id="KW-0418">Kinase</keyword>
<dbReference type="Pfam" id="PF25382">
    <property type="entry name" value="PH_CERK"/>
    <property type="match status" value="1"/>
</dbReference>
<dbReference type="AlphaFoldDB" id="A0A1S3K4N7"/>
<dbReference type="InterPro" id="IPR016064">
    <property type="entry name" value="NAD/diacylglycerol_kinase_sf"/>
</dbReference>
<dbReference type="Pfam" id="PF00781">
    <property type="entry name" value="DAGK_cat"/>
    <property type="match status" value="1"/>
</dbReference>
<dbReference type="PANTHER" id="PTHR12358">
    <property type="entry name" value="SPHINGOSINE KINASE"/>
    <property type="match status" value="1"/>
</dbReference>
<dbReference type="InterPro" id="IPR001206">
    <property type="entry name" value="Diacylglycerol_kinase_cat_dom"/>
</dbReference>
<organism evidence="2 3">
    <name type="scientific">Lingula anatina</name>
    <name type="common">Brachiopod</name>
    <name type="synonym">Lingula unguis</name>
    <dbReference type="NCBI Taxonomy" id="7574"/>
    <lineage>
        <taxon>Eukaryota</taxon>
        <taxon>Metazoa</taxon>
        <taxon>Spiralia</taxon>
        <taxon>Lophotrochozoa</taxon>
        <taxon>Brachiopoda</taxon>
        <taxon>Linguliformea</taxon>
        <taxon>Lingulata</taxon>
        <taxon>Lingulida</taxon>
        <taxon>Linguloidea</taxon>
        <taxon>Lingulidae</taxon>
        <taxon>Lingula</taxon>
    </lineage>
</organism>
<dbReference type="Proteomes" id="UP000085678">
    <property type="component" value="Unplaced"/>
</dbReference>
<dbReference type="GeneID" id="106178654"/>
<dbReference type="InterPro" id="IPR057465">
    <property type="entry name" value="CERK_PH"/>
</dbReference>
<evidence type="ECO:0000313" key="3">
    <source>
        <dbReference type="RefSeq" id="XP_013417384.1"/>
    </source>
</evidence>
<evidence type="ECO:0000313" key="2">
    <source>
        <dbReference type="Proteomes" id="UP000085678"/>
    </source>
</evidence>
<dbReference type="SUPFAM" id="SSF111331">
    <property type="entry name" value="NAD kinase/diacylglycerol kinase-like"/>
    <property type="match status" value="1"/>
</dbReference>
<dbReference type="GO" id="GO:0001729">
    <property type="term" value="F:ceramide kinase activity"/>
    <property type="evidence" value="ECO:0007669"/>
    <property type="project" value="TreeGrafter"/>
</dbReference>
<dbReference type="Gene3D" id="3.40.50.10330">
    <property type="entry name" value="Probable inorganic polyphosphate/atp-NAD kinase, domain 1"/>
    <property type="match status" value="1"/>
</dbReference>
<dbReference type="GO" id="GO:0006672">
    <property type="term" value="P:ceramide metabolic process"/>
    <property type="evidence" value="ECO:0007669"/>
    <property type="project" value="TreeGrafter"/>
</dbReference>
<dbReference type="InterPro" id="IPR017438">
    <property type="entry name" value="ATP-NAD_kinase_N"/>
</dbReference>
<dbReference type="InterPro" id="IPR045363">
    <property type="entry name" value="CERK_C"/>
</dbReference>
<dbReference type="PANTHER" id="PTHR12358:SF111">
    <property type="entry name" value="CERAMIDE KINASE, ISOFORM A"/>
    <property type="match status" value="1"/>
</dbReference>
<keyword evidence="3" id="KW-0808">Transferase</keyword>